<organism evidence="1 2">
    <name type="scientific">Fusarium torulosum</name>
    <dbReference type="NCBI Taxonomy" id="33205"/>
    <lineage>
        <taxon>Eukaryota</taxon>
        <taxon>Fungi</taxon>
        <taxon>Dikarya</taxon>
        <taxon>Ascomycota</taxon>
        <taxon>Pezizomycotina</taxon>
        <taxon>Sordariomycetes</taxon>
        <taxon>Hypocreomycetidae</taxon>
        <taxon>Hypocreales</taxon>
        <taxon>Nectriaceae</taxon>
        <taxon>Fusarium</taxon>
    </lineage>
</organism>
<accession>A0AAE8MN79</accession>
<dbReference type="EMBL" id="ONZP01001094">
    <property type="protein sequence ID" value="SPJ93229.1"/>
    <property type="molecule type" value="Genomic_DNA"/>
</dbReference>
<comment type="caution">
    <text evidence="1">The sequence shown here is derived from an EMBL/GenBank/DDBJ whole genome shotgun (WGS) entry which is preliminary data.</text>
</comment>
<gene>
    <name evidence="1" type="ORF">FTOL_13835</name>
</gene>
<sequence length="58" mass="6399">MSPKNPNEPVTALRESMSSRLPLALTSGFRIQLQLDQQAVPYKLDPVSLTGKYNPDGQ</sequence>
<name>A0AAE8MN79_9HYPO</name>
<reference evidence="1" key="1">
    <citation type="submission" date="2018-03" db="EMBL/GenBank/DDBJ databases">
        <authorList>
            <person name="Guldener U."/>
        </authorList>
    </citation>
    <scope>NUCLEOTIDE SEQUENCE</scope>
</reference>
<dbReference type="Proteomes" id="UP001187734">
    <property type="component" value="Unassembled WGS sequence"/>
</dbReference>
<evidence type="ECO:0000313" key="1">
    <source>
        <dbReference type="EMBL" id="SPJ93229.1"/>
    </source>
</evidence>
<evidence type="ECO:0000313" key="2">
    <source>
        <dbReference type="Proteomes" id="UP001187734"/>
    </source>
</evidence>
<proteinExistence type="predicted"/>
<keyword evidence="2" id="KW-1185">Reference proteome</keyword>
<protein>
    <submittedName>
        <fullName evidence="1">Uncharacterized protein</fullName>
    </submittedName>
</protein>
<dbReference type="AlphaFoldDB" id="A0AAE8MN79"/>